<dbReference type="EMBL" id="CAEZSO010000015">
    <property type="protein sequence ID" value="CAB4535960.1"/>
    <property type="molecule type" value="Genomic_DNA"/>
</dbReference>
<sequence>MQSSDRVIVVGGGPVGYTAALLLAQQGIPFVLLEAGHVVFDEPRAGTIHPPTLELYASIGAIDRFLDRGFKVHNYQYYDRKQGLVADFDLGVLSELTPYPYRLMLEQHKVCYIMQEMLAEFDNVDIRLDHELLEVSQTDDGVIATVQTNDGIVTIDGSYIIGCDGGRSKVRKSMDVEFDGFTYPERFLILSTTYDFGQHGYAFTNYIADPEEWFALFKVPGANGSGLWRVVSPVDPNLPEEEIFADDAVQARIQRFRPKDTDYDIVHRNIYNVHQRVASSYRDGRILLAGDAAHINNPLGGMGLNFGVHDVFNLIPRLISVLKGEAGEEVLDLYDRQRRTVAQEYLQRQTIENKNNIELQDPAEREAFYQGLRDTVADPDKLVTYLRRVTMIEGFARAASIS</sequence>
<proteinExistence type="predicted"/>
<dbReference type="AlphaFoldDB" id="A0A6J6B9Z2"/>
<organism evidence="5">
    <name type="scientific">freshwater metagenome</name>
    <dbReference type="NCBI Taxonomy" id="449393"/>
    <lineage>
        <taxon>unclassified sequences</taxon>
        <taxon>metagenomes</taxon>
        <taxon>ecological metagenomes</taxon>
    </lineage>
</organism>
<evidence type="ECO:0000256" key="1">
    <source>
        <dbReference type="ARBA" id="ARBA00001974"/>
    </source>
</evidence>
<gene>
    <name evidence="5" type="ORF">UFOPK1446_00140</name>
</gene>
<dbReference type="SUPFAM" id="SSF51905">
    <property type="entry name" value="FAD/NAD(P)-binding domain"/>
    <property type="match status" value="1"/>
</dbReference>
<dbReference type="PANTHER" id="PTHR43004">
    <property type="entry name" value="TRK SYSTEM POTASSIUM UPTAKE PROTEIN"/>
    <property type="match status" value="1"/>
</dbReference>
<name>A0A6J6B9Z2_9ZZZZ</name>
<evidence type="ECO:0000256" key="2">
    <source>
        <dbReference type="ARBA" id="ARBA00022630"/>
    </source>
</evidence>
<dbReference type="PRINTS" id="PR00420">
    <property type="entry name" value="RNGMNOXGNASE"/>
</dbReference>
<reference evidence="5" key="1">
    <citation type="submission" date="2020-05" db="EMBL/GenBank/DDBJ databases">
        <authorList>
            <person name="Chiriac C."/>
            <person name="Salcher M."/>
            <person name="Ghai R."/>
            <person name="Kavagutti S V."/>
        </authorList>
    </citation>
    <scope>NUCLEOTIDE SEQUENCE</scope>
</reference>
<dbReference type="Gene3D" id="3.30.70.2450">
    <property type="match status" value="1"/>
</dbReference>
<accession>A0A6J6B9Z2</accession>
<protein>
    <submittedName>
        <fullName evidence="5">Unannotated protein</fullName>
    </submittedName>
</protein>
<dbReference type="InterPro" id="IPR002938">
    <property type="entry name" value="FAD-bd"/>
</dbReference>
<keyword evidence="3" id="KW-0274">FAD</keyword>
<dbReference type="GO" id="GO:0016709">
    <property type="term" value="F:oxidoreductase activity, acting on paired donors, with incorporation or reduction of molecular oxygen, NAD(P)H as one donor, and incorporation of one atom of oxygen"/>
    <property type="evidence" value="ECO:0007669"/>
    <property type="project" value="UniProtKB-ARBA"/>
</dbReference>
<feature type="domain" description="FAD-binding" evidence="4">
    <location>
        <begin position="7"/>
        <end position="348"/>
    </location>
</feature>
<keyword evidence="2" id="KW-0285">Flavoprotein</keyword>
<dbReference type="InterPro" id="IPR036188">
    <property type="entry name" value="FAD/NAD-bd_sf"/>
</dbReference>
<evidence type="ECO:0000313" key="5">
    <source>
        <dbReference type="EMBL" id="CAB4535960.1"/>
    </source>
</evidence>
<dbReference type="Pfam" id="PF01494">
    <property type="entry name" value="FAD_binding_3"/>
    <property type="match status" value="1"/>
</dbReference>
<evidence type="ECO:0000259" key="4">
    <source>
        <dbReference type="Pfam" id="PF01494"/>
    </source>
</evidence>
<evidence type="ECO:0000256" key="3">
    <source>
        <dbReference type="ARBA" id="ARBA00022827"/>
    </source>
</evidence>
<dbReference type="InterPro" id="IPR050641">
    <property type="entry name" value="RIFMO-like"/>
</dbReference>
<dbReference type="Gene3D" id="3.50.50.60">
    <property type="entry name" value="FAD/NAD(P)-binding domain"/>
    <property type="match status" value="1"/>
</dbReference>
<comment type="cofactor">
    <cofactor evidence="1">
        <name>FAD</name>
        <dbReference type="ChEBI" id="CHEBI:57692"/>
    </cofactor>
</comment>
<dbReference type="PANTHER" id="PTHR43004:SF19">
    <property type="entry name" value="BINDING MONOOXYGENASE, PUTATIVE (JCVI)-RELATED"/>
    <property type="match status" value="1"/>
</dbReference>
<dbReference type="GO" id="GO:0071949">
    <property type="term" value="F:FAD binding"/>
    <property type="evidence" value="ECO:0007669"/>
    <property type="project" value="InterPro"/>
</dbReference>